<feature type="domain" description="Cadherin" evidence="14">
    <location>
        <begin position="2757"/>
        <end position="2856"/>
    </location>
</feature>
<dbReference type="InterPro" id="IPR032455">
    <property type="entry name" value="Cadherin_C"/>
</dbReference>
<dbReference type="SUPFAM" id="SSF49313">
    <property type="entry name" value="Cadherin-like"/>
    <property type="match status" value="35"/>
</dbReference>
<evidence type="ECO:0000256" key="8">
    <source>
        <dbReference type="ARBA" id="ARBA00022889"/>
    </source>
</evidence>
<feature type="domain" description="Cadherin" evidence="14">
    <location>
        <begin position="205"/>
        <end position="308"/>
    </location>
</feature>
<evidence type="ECO:0000313" key="15">
    <source>
        <dbReference type="EMBL" id="KAG2455450.1"/>
    </source>
</evidence>
<feature type="domain" description="Cadherin" evidence="14">
    <location>
        <begin position="1055"/>
        <end position="1143"/>
    </location>
</feature>
<feature type="domain" description="Cadherin" evidence="14">
    <location>
        <begin position="826"/>
        <end position="930"/>
    </location>
</feature>
<feature type="domain" description="Cadherin" evidence="14">
    <location>
        <begin position="3772"/>
        <end position="3876"/>
    </location>
</feature>
<dbReference type="InterPro" id="IPR020894">
    <property type="entry name" value="Cadherin_CS"/>
</dbReference>
<feature type="domain" description="Cadherin" evidence="14">
    <location>
        <begin position="931"/>
        <end position="1040"/>
    </location>
</feature>
<feature type="domain" description="Cadherin" evidence="14">
    <location>
        <begin position="2300"/>
        <end position="2404"/>
    </location>
</feature>
<dbReference type="GO" id="GO:0005886">
    <property type="term" value="C:plasma membrane"/>
    <property type="evidence" value="ECO:0007669"/>
    <property type="project" value="UniProtKB-SubCell"/>
</dbReference>
<feature type="non-terminal residue" evidence="15">
    <location>
        <position position="1"/>
    </location>
</feature>
<proteinExistence type="predicted"/>
<dbReference type="InterPro" id="IPR002126">
    <property type="entry name" value="Cadherin-like_dom"/>
</dbReference>
<accession>A0A8X7WSX2</accession>
<evidence type="ECO:0000256" key="7">
    <source>
        <dbReference type="ARBA" id="ARBA00022837"/>
    </source>
</evidence>
<dbReference type="PANTHER" id="PTHR24028">
    <property type="entry name" value="CADHERIN-87A"/>
    <property type="match status" value="1"/>
</dbReference>
<evidence type="ECO:0000256" key="3">
    <source>
        <dbReference type="ARBA" id="ARBA00022475"/>
    </source>
</evidence>
<dbReference type="FunFam" id="2.60.40.60:FF:000004">
    <property type="entry name" value="Protocadherin 1 gamma 2"/>
    <property type="match status" value="7"/>
</dbReference>
<gene>
    <name evidence="15" type="primary">Pcdhga8_0</name>
    <name evidence="15" type="ORF">GTO96_0006978</name>
</gene>
<dbReference type="PANTHER" id="PTHR24028:SF296">
    <property type="entry name" value="PROTOCADHERIN 1 GAMMA 11 PRECURSOR-RELATED"/>
    <property type="match status" value="1"/>
</dbReference>
<feature type="domain" description="Cadherin" evidence="14">
    <location>
        <begin position="4665"/>
        <end position="4762"/>
    </location>
</feature>
<feature type="domain" description="Cadherin" evidence="14">
    <location>
        <begin position="414"/>
        <end position="528"/>
    </location>
</feature>
<feature type="transmembrane region" description="Helical" evidence="13">
    <location>
        <begin position="2641"/>
        <end position="2664"/>
    </location>
</feature>
<dbReference type="InterPro" id="IPR013164">
    <property type="entry name" value="Cadherin_N"/>
</dbReference>
<feature type="domain" description="Cadherin" evidence="14">
    <location>
        <begin position="4331"/>
        <end position="4435"/>
    </location>
</feature>
<dbReference type="FunFam" id="2.60.40.60:FF:000018">
    <property type="entry name" value="Protocadherin gamma c3"/>
    <property type="match status" value="2"/>
</dbReference>
<feature type="transmembrane region" description="Helical" evidence="13">
    <location>
        <begin position="648"/>
        <end position="673"/>
    </location>
</feature>
<feature type="transmembrane region" description="Helical" evidence="13">
    <location>
        <begin position="1167"/>
        <end position="1193"/>
    </location>
</feature>
<evidence type="ECO:0000313" key="16">
    <source>
        <dbReference type="Proteomes" id="UP000886611"/>
    </source>
</evidence>
<feature type="domain" description="Cadherin" evidence="14">
    <location>
        <begin position="3663"/>
        <end position="3771"/>
    </location>
</feature>
<feature type="domain" description="Cadherin" evidence="14">
    <location>
        <begin position="2966"/>
        <end position="3070"/>
    </location>
</feature>
<feature type="domain" description="Cadherin" evidence="14">
    <location>
        <begin position="4436"/>
        <end position="4540"/>
    </location>
</feature>
<comment type="caution">
    <text evidence="15">The sequence shown here is derived from an EMBL/GenBank/DDBJ whole genome shotgun (WGS) entry which is preliminary data.</text>
</comment>
<feature type="domain" description="Cadherin" evidence="14">
    <location>
        <begin position="1310"/>
        <end position="1418"/>
    </location>
</feature>
<feature type="domain" description="Cadherin" evidence="14">
    <location>
        <begin position="2405"/>
        <end position="2514"/>
    </location>
</feature>
<feature type="transmembrane region" description="Helical" evidence="13">
    <location>
        <begin position="3410"/>
        <end position="3435"/>
    </location>
</feature>
<feature type="domain" description="Cadherin" evidence="14">
    <location>
        <begin position="309"/>
        <end position="413"/>
    </location>
</feature>
<sequence length="4893" mass="543909">MVRGTFVGNIAKDLGLDSQRLKTGRARLYSDGRTEYIELDTNKGILVIKERIDREQMCGTKTNCALNFQIVLENPMELYRVSFDIIDINDNDPMFEKQTVQLEITESSLPGAMFSLPSAVDRDVGVNSLKSYILTPNEHFKLKISKQPDDSNSVSLLLETPLDREKQEEHALLLTAVDGGNPQRSGTIEIKMTVLDANDNSPIFTQQLYKAEVTENSPVDTVLITVKANDADKDIYGAVKYFFSHVSNNAQNLFDINSDSGEISLIGKLDYESNEIYEMTVQAKDYGHVSSSKVIIEVIDVNDNTPVINVMSVSSQISEDSSPGTVIAMLNVQDKDSRKNGKVNCFIDSNLPLKLKSSLNSFYSLETDAFLDREKTSHYNITIIARDEGEPSLSVSLTITLEISDINDNAPKFERQHYKTFIMENNSAGSSFFSVRATDEDFGMNSRISYFIQETRIQNISVFSLVSINSDQGMLYAARSFDYEHLSHFQVSVAAKDGGSPALSTTVIIDVFVQDQNDNVPEILYPVFNKGFPMAEFIPRSADVGYLVAKIIAVDKDYGQNAWLSYKLLKSAEQTLFEVGLYNGELKTLRHVTEKDFTKQRLTILVEDNGQPPHSATVSVNIAITDNFALALSEFNDHTQQKDEDGELTFYLVVSLVIVSLLFFIFIIVIISLKFHKWRRSKLFNECSDRTFPVIPYYPPRYAEVGATGTLCHVYNYEVCLTTDSGNSEFKYVKPLVVDTVDTDPAANQSNDSISKSDLIAEGDLLQNLFEINPDSGEIKLTGQIDYENNKMYEMTVEARDYGGHVSSSKVIIEIIDVNDNVPVINPMSVLPQVPEDSLPGTVIAVINVQDKDSGRNGKISCFIDDNIPFKLKLSLNNFYSLETDAFFDREKTSQYNITIIARDDGEPALSATHSIILEISDVNDNPPKFKRQRYSTYITENNSPGYSFFSVQAEDDDSGLNSKISYFIQETLIHNISVSSFVSINSDEGGLYAVRSFDYEQLSSFQISVIAKDGGSPALSTDVILDVYIQDQNDNPPEVLYPVLDKGFPLAEFIPRYADVGYLVTKVVAIDKDTGQNAWLLYKIVKCTDQSLLEVGLNSGELRTLRPITEKDSPKQRLTILVEDSGQPPRSVTVNVNVAISDNFALALSEFNDRTQQNGEDGDVKFYLLLSLVIVSFLFITLIVVVVSLKYYKWKRSKLFNECTDGTLPVIPYYPPRYADIGATGTLCHVYNYEVCLTTDSGNSDFKCVKPFNQNTVDIDLSGTESKSQLERELIAENDLLQIALQNPMELHRIVVEIVDINDNAPSFPRENTELEISESSISGTLFSLPSALDSDVGINGLKSYTLTPNDNFKLKMPTQADGSSSVRLLLETPLDRETQEEYVLLLTAVDGGDPPRSGTIKIHIIVLDANDNHPVFTHQVYKAAVQENSPIGSVLITVKANDADKGINGHIKYNFSDLTSDAQNVFDLNPVSGEIKLIGQIDYENNKMYEINVEAKDNGGLVDSCKVIVEVIDVNDNVPLINLISVSTQISEDSLPGTTIAMINVQDYDSGRNGKVKCFVVNPSPFKVKSTLNNFYSLETDALLDREKISQYNITVVATDEGEQPLSSSQTITLEISDINDNPPTFEQQHYKTFIMENNSPGSSFFAVRAKDYDSGLNSRISYFILETRIQNFSVSSYVSINSDEGVLYAVRSFDYEQIRNFQISVTAKDGGSPALSTSVIIDVFVQDQNDNAPEILYPVFNKGSLVAEFIPRGAEVGYLVSKVIAVDKDFGQNAWLSYRIVKSTDPTIFEVGLHNGELRTLRQITEKDSSKQRFTIVVEDSGQPSHSATATVNVAITDNFATALLEFNDVTQDLSGDDKLTLYLTLSLVIISFLFIILIVLVISVKIHKWRRSKFFNDVSNGTHPVIPYYPPRYAEVGATGTLCHVYNYEVCLTEDSGNTTLKYVKPLVGDALKMDFSGAETQSRNIRSDLDGEDDIMQVRYSIPEEMVRGTFMGNIAKDLGLDSQRLKTGRARIYTEEGTEYIELNVNKGILVIKERIDREQLCGKIAACSLKYQVVLEAPMELHRVSIEIIDINDNDPTFESQSIQLEIIESSLPGALFSLPSALDNDVGINGLKSYTLTPNEHFSLKTRVEYDGSSSVSLLLEKPLDREKQEEFSLLLTAVDGGERQRSGTVEIKITVLDANDNAPIFTQELYKATVLENSPVGSVLIRVNANDADKDMNGKIKYFISHISSNAQNLFEMNPDTGEIKLVGPTDYENNKMYEMTVQAKDYGGHVSSSKVIVEVIDVNDNAPFINLMSLSSQISEDSLPGTVIAMINVQDKDSDRNGKVSCVISNDIPFKLKSSLDHFYALETDAFLDREKTSRYNITILARDEGEPSLSATHTITLDISDVNDNPPKFEQLHYKTYIMENNSPGSSFFSVLAKDDDSGINSRISYFIQETRVSNMSISSFVSINSDEGDLYAIRSFDYEQLNHFQVSVTAKDGGSPALSATVIIDVFVQDQNDNAPEILYPVLNKGFPVAEYLPRSADVGSLVTKVIAVDRDFGQNAWLSYKIIKTTDPTLLELGLYNGELRTLRQITEKDSTKQRLSISVEDSGKPFYSATVSINVAITDNFALALSEFNDLTQDKSANGDTTFYLVVSLVIVSFLFITFIIVLTSLKFYKWRRSKFFNECPNGTLPVIPYYPPRYAEVGATGTLCHVYNYEVCLTTDSGKSEFKYVKPLIGDAAGNGTEIKSPVCESIAEDVVLQARYSIPEEMASGTIVGNIAKDLGLDSQRMKAGRARIFTEGGKEYVELNIHKGVLVIKERIDREQICRTITPCSLKIQIVLENPMELHRVYFDIVDINDNDPTFESQSFQIEIIESSLPGALFSLPSAIDNDVGINSLKSYIITPNDHFTLKLGSGSDGGSSVSLLLETPLDRETQEEHVLLLTAVDGGEPQRSGTVEIKIIVLDANDNAPIFTQQLYKAAVLENSPMGSVLITVSAYDADKDMNGKIKYFINHISNNAQNLFEINPDTGEIKLVGPTDYENDKMYEITVHAKDYGGHVSSSKVIIEIVDVNDNAPSLNLMSLSNQISEDSLPGTVIAMINVQDGDSGKNGKVSCFIDTDIPFRLISSLDNIYTLETDAFLDREKISHFNITIVARDEGEPPLSATHTITLEISDVNDNPPNFEELQYKTYIMENNSPGSSFFYVRAKDDDSGLNGRMSYFIQETSVHNFLISSLVSINADEGVLYAVRSFDYEQINHFQISVIAKDAGSPALSSSVIIDVFVQDQNDNAPDILYPVLNKGFLVAEFIPRSADIGYLVTKVIAVDKDSERNAWLSYKIVKSNDQTLFDVGVYNGELRTLRQITEKDSTKQRLTISVEDSGEPSHSATVTVNIAITDNFALALSEFNDFTQEQVAEGDLTFFLVISLVVVSFLFITFIIVLTSLKFYKWRRSKYFNECSNGNLPVIPYYPPRYAEVGATGTLCHVYNYEVCLTTDSGNGEFKYVKSQNGDAVDTGKETKSPICESISEDDVLRGGVMTLKLRICAGIQKVAGSSPCHCYSAQPLITSEIRYSIPEEMVRGTFVGNIAKDLGLDIQRLKTGRARVYTEGGMEYTELNINKGIIVIKERIDREQVCGTVTPCSLNFQIVLENPMEFHRVSVDIIDINDNDPTFESESFQLEIIESSLPGILFSLPIAIDNDVGKNSLRSYTLTPNDHFTLKLGTESDGSSSVSLLLETPLDRESQEKHNLLLTAVDGGEPQRSGSIEIQIIVLDANDNAPIFTQPLYKAAVLENSPVGSVLVKVSANDADKDVNGRIRYFFSRILNNAQNIFEMNPDTGEIKLIGQTDYENNKMYEMTVQAKDYGGHASSSKVIIEVIDVNDNAPIINFMSLTSQISEDSLPGTVVAMINVQDKDSDKNGKVACFIDSNIPFKLKSSLNNFYSLETDAFLDREKISFYNITIVARDEGEPSLSTTHTISLKISDVNDNPPKFEQPHYKTYIMENNSPGSSFFSVRAKDDDSGLNNRISYFIQDTRVRNMSISLFVSINSDEGVLYAVRSFDYEELSHFQVLVSAKDGGSPPLSTSVIIDVFVQDQNDNVPEILYPVLNKGLPLAEFIPRSADAGHLVTKIIAVDKDSGQNAWLSYKIVKSIDQSLFDIGLHNGELRTLRHIMDKDSLKQRLTLSVEDSGKPSHSATVIINVAITDNLAQAFSEFNDLTQNKDSDGDITFYLVLSLVIVSFLFVIFIVVLISLKFYKWRRSKLFNECLNGTLPVIPYYPPRYAEVGATGTLCHVYNYEVCLSTDSGNSEFKYVKPLLQNTVDVDPTGTEKMSHGDIIAEEDTLKPLYKATVLENSPVGSALIKVNANDADKGLYGKIKYFFSRISQNAQNIFELNPDTGEIKLIGKTDYENNKMFEMTVQAKDYGGHVSSSKVIIEVIDVNDNAPIINVMSLTSQISEDSLPGTVVAMINVQDKDSDKNGKVTCFIDSNIPFKLKSSLDNFYSLETDAFLDREKISYYNITVIARDDGEPSLSVTHIITLQINDVNDNPPTFEQPHYKTYIMENNSPGSSIFSVKAKDDDSGLNSRISYFIQDTPVYNISISSFVSINSDEGVLYAVRSFDYEQLSHFQVCVTAKDGGSPALSTSVIIDVFVQDQNDNAPEILYPVLNKGLSLAEFIPRSAAAGHLVTKIVAVDKDSWQNAWLSYKIVKSIDQTFLEIGLHNGELRTLRQVMDKDSTKQRLTVLVEDSGQPSHSATVIINVAITENFARAFSEFNDLTQDKYAGGDLTFYLVLSLAIVSFMFVIFIVVLISLKFHKWRRSKLFNECSNGTLPVIPYYPPRYAEVGATGTLCHVYNYEVCLTTDSGNSEFKFVKPVMQNSVDANAAEQNSDVFKSDLTTEHDTLKV</sequence>
<keyword evidence="3" id="KW-1003">Cell membrane</keyword>
<evidence type="ECO:0000256" key="2">
    <source>
        <dbReference type="ARBA" id="ARBA00004251"/>
    </source>
</evidence>
<feature type="domain" description="Cadherin" evidence="14">
    <location>
        <begin position="2857"/>
        <end position="2965"/>
    </location>
</feature>
<keyword evidence="11" id="KW-0325">Glycoprotein</keyword>
<feature type="transmembrane region" description="Helical" evidence="13">
    <location>
        <begin position="4218"/>
        <end position="4241"/>
    </location>
</feature>
<feature type="domain" description="Cadherin" evidence="14">
    <location>
        <begin position="1271"/>
        <end position="1309"/>
    </location>
</feature>
<keyword evidence="6" id="KW-0677">Repeat</keyword>
<feature type="domain" description="Cadherin" evidence="14">
    <location>
        <begin position="2529"/>
        <end position="2617"/>
    </location>
</feature>
<dbReference type="FunFam" id="2.60.40.60:FF:000006">
    <property type="entry name" value="Protocadherin alpha 2"/>
    <property type="match status" value="4"/>
</dbReference>
<feature type="domain" description="Cadherin" evidence="14">
    <location>
        <begin position="1524"/>
        <end position="1628"/>
    </location>
</feature>
<keyword evidence="9 13" id="KW-1133">Transmembrane helix</keyword>
<feature type="domain" description="Cadherin" evidence="14">
    <location>
        <begin position="3176"/>
        <end position="3285"/>
    </location>
</feature>
<feature type="domain" description="Cadherin" evidence="14">
    <location>
        <begin position="1753"/>
        <end position="1841"/>
    </location>
</feature>
<feature type="domain" description="Cadherin" evidence="14">
    <location>
        <begin position="1629"/>
        <end position="1743"/>
    </location>
</feature>
<organism evidence="15 16">
    <name type="scientific">Polypterus senegalus</name>
    <name type="common">Senegal bichir</name>
    <dbReference type="NCBI Taxonomy" id="55291"/>
    <lineage>
        <taxon>Eukaryota</taxon>
        <taxon>Metazoa</taxon>
        <taxon>Chordata</taxon>
        <taxon>Craniata</taxon>
        <taxon>Vertebrata</taxon>
        <taxon>Euteleostomi</taxon>
        <taxon>Actinopterygii</taxon>
        <taxon>Polypteriformes</taxon>
        <taxon>Polypteridae</taxon>
        <taxon>Polypterus</taxon>
    </lineage>
</organism>
<protein>
    <submittedName>
        <fullName evidence="15">PCDG8 protein</fullName>
    </submittedName>
</protein>
<evidence type="ECO:0000256" key="9">
    <source>
        <dbReference type="ARBA" id="ARBA00022989"/>
    </source>
</evidence>
<dbReference type="SMART" id="SM00112">
    <property type="entry name" value="CA"/>
    <property type="match status" value="35"/>
</dbReference>
<feature type="domain" description="Cadherin" evidence="14">
    <location>
        <begin position="3982"/>
        <end position="4091"/>
    </location>
</feature>
<feature type="non-terminal residue" evidence="15">
    <location>
        <position position="4893"/>
    </location>
</feature>
<dbReference type="Gene3D" id="2.60.40.60">
    <property type="entry name" value="Cadherins"/>
    <property type="match status" value="37"/>
</dbReference>
<feature type="domain" description="Cadherin" evidence="14">
    <location>
        <begin position="3556"/>
        <end position="3662"/>
    </location>
</feature>
<dbReference type="Pfam" id="PF08266">
    <property type="entry name" value="Cadherin_2"/>
    <property type="match status" value="4"/>
</dbReference>
<feature type="domain" description="Cadherin" evidence="14">
    <location>
        <begin position="4106"/>
        <end position="4203"/>
    </location>
</feature>
<dbReference type="EMBL" id="JAATIS010009265">
    <property type="protein sequence ID" value="KAG2455450.1"/>
    <property type="molecule type" value="Genomic_DNA"/>
</dbReference>
<feature type="domain" description="Cadherin" evidence="14">
    <location>
        <begin position="2086"/>
        <end position="2194"/>
    </location>
</feature>
<feature type="domain" description="Cadherin" evidence="14">
    <location>
        <begin position="2195"/>
        <end position="2299"/>
    </location>
</feature>
<dbReference type="Proteomes" id="UP000886611">
    <property type="component" value="Unassembled WGS sequence"/>
</dbReference>
<feature type="domain" description="Cadherin" evidence="14">
    <location>
        <begin position="3877"/>
        <end position="3981"/>
    </location>
</feature>
<keyword evidence="5" id="KW-0732">Signal</keyword>
<keyword evidence="16" id="KW-1185">Reference proteome</keyword>
<evidence type="ECO:0000256" key="10">
    <source>
        <dbReference type="ARBA" id="ARBA00023136"/>
    </source>
</evidence>
<feature type="transmembrane region" description="Helical" evidence="13">
    <location>
        <begin position="4775"/>
        <end position="4800"/>
    </location>
</feature>
<feature type="domain" description="Cadherin" evidence="14">
    <location>
        <begin position="1972"/>
        <end position="2085"/>
    </location>
</feature>
<evidence type="ECO:0000256" key="11">
    <source>
        <dbReference type="ARBA" id="ARBA00023180"/>
    </source>
</evidence>
<evidence type="ECO:0000256" key="13">
    <source>
        <dbReference type="SAM" id="Phobius"/>
    </source>
</evidence>
<feature type="domain" description="Cadherin" evidence="14">
    <location>
        <begin position="3300"/>
        <end position="3388"/>
    </location>
</feature>
<keyword evidence="10 13" id="KW-0472">Membrane</keyword>
<feature type="domain" description="Cadherin" evidence="14">
    <location>
        <begin position="538"/>
        <end position="626"/>
    </location>
</feature>
<dbReference type="GO" id="GO:0005509">
    <property type="term" value="F:calcium ion binding"/>
    <property type="evidence" value="ECO:0007669"/>
    <property type="project" value="UniProtKB-UniRule"/>
</dbReference>
<evidence type="ECO:0000256" key="12">
    <source>
        <dbReference type="PROSITE-ProRule" id="PRU00043"/>
    </source>
</evidence>
<evidence type="ECO:0000256" key="5">
    <source>
        <dbReference type="ARBA" id="ARBA00022729"/>
    </source>
</evidence>
<dbReference type="InterPro" id="IPR050174">
    <property type="entry name" value="Protocadherin/Cadherin-CA"/>
</dbReference>
<feature type="transmembrane region" description="Helical" evidence="13">
    <location>
        <begin position="1863"/>
        <end position="1888"/>
    </location>
</feature>
<evidence type="ECO:0000256" key="4">
    <source>
        <dbReference type="ARBA" id="ARBA00022692"/>
    </source>
</evidence>
<dbReference type="FunFam" id="2.60.40.60:FF:000002">
    <property type="entry name" value="Protocadherin alpha 2"/>
    <property type="match status" value="6"/>
</dbReference>
<feature type="domain" description="Cadherin" evidence="14">
    <location>
        <begin position="3071"/>
        <end position="3175"/>
    </location>
</feature>
<dbReference type="Pfam" id="PF16492">
    <property type="entry name" value="Cadherin_C_2"/>
    <property type="match status" value="7"/>
</dbReference>
<keyword evidence="7 12" id="KW-0106">Calcium</keyword>
<evidence type="ECO:0000256" key="1">
    <source>
        <dbReference type="ARBA" id="ARBA00003436"/>
    </source>
</evidence>
<feature type="domain" description="Cadherin" evidence="14">
    <location>
        <begin position="96"/>
        <end position="204"/>
    </location>
</feature>
<dbReference type="PROSITE" id="PS00232">
    <property type="entry name" value="CADHERIN_1"/>
    <property type="match status" value="18"/>
</dbReference>
<evidence type="ECO:0000259" key="14">
    <source>
        <dbReference type="PROSITE" id="PS50268"/>
    </source>
</evidence>
<feature type="domain" description="Cadherin" evidence="14">
    <location>
        <begin position="1419"/>
        <end position="1523"/>
    </location>
</feature>
<dbReference type="InterPro" id="IPR015919">
    <property type="entry name" value="Cadherin-like_sf"/>
</dbReference>
<dbReference type="PRINTS" id="PR00205">
    <property type="entry name" value="CADHERIN"/>
</dbReference>
<comment type="function">
    <text evidence="1">Potential calcium-dependent cell-adhesion protein. May be involved in the establishment and maintenance of specific neuronal connections in the brain.</text>
</comment>
<name>A0A8X7WSX2_POLSE</name>
<feature type="domain" description="Cadherin" evidence="14">
    <location>
        <begin position="4541"/>
        <end position="4650"/>
    </location>
</feature>
<dbReference type="GO" id="GO:0007156">
    <property type="term" value="P:homophilic cell adhesion via plasma membrane adhesion molecules"/>
    <property type="evidence" value="ECO:0007669"/>
    <property type="project" value="InterPro"/>
</dbReference>
<keyword evidence="8" id="KW-0130">Cell adhesion</keyword>
<evidence type="ECO:0000256" key="6">
    <source>
        <dbReference type="ARBA" id="ARBA00022737"/>
    </source>
</evidence>
<reference evidence="15 16" key="1">
    <citation type="journal article" date="2021" name="Cell">
        <title>Tracing the genetic footprints of vertebrate landing in non-teleost ray-finned fishes.</title>
        <authorList>
            <person name="Bi X."/>
            <person name="Wang K."/>
            <person name="Yang L."/>
            <person name="Pan H."/>
            <person name="Jiang H."/>
            <person name="Wei Q."/>
            <person name="Fang M."/>
            <person name="Yu H."/>
            <person name="Zhu C."/>
            <person name="Cai Y."/>
            <person name="He Y."/>
            <person name="Gan X."/>
            <person name="Zeng H."/>
            <person name="Yu D."/>
            <person name="Zhu Y."/>
            <person name="Jiang H."/>
            <person name="Qiu Q."/>
            <person name="Yang H."/>
            <person name="Zhang Y.E."/>
            <person name="Wang W."/>
            <person name="Zhu M."/>
            <person name="He S."/>
            <person name="Zhang G."/>
        </authorList>
    </citation>
    <scope>NUCLEOTIDE SEQUENCE [LARGE SCALE GENOMIC DNA]</scope>
    <source>
        <strain evidence="15">Bchr_013</strain>
    </source>
</reference>
<comment type="subcellular location">
    <subcellularLocation>
        <location evidence="2">Cell membrane</location>
        <topology evidence="2">Single-pass type I membrane protein</topology>
    </subcellularLocation>
</comment>
<keyword evidence="4 13" id="KW-0812">Transmembrane</keyword>
<dbReference type="FunFam" id="2.60.40.60:FF:000129">
    <property type="entry name" value="protocadherin alpha-C2 isoform X1"/>
    <property type="match status" value="7"/>
</dbReference>
<dbReference type="PROSITE" id="PS50268">
    <property type="entry name" value="CADHERIN_2"/>
    <property type="match status" value="38"/>
</dbReference>
<feature type="domain" description="Cadherin" evidence="14">
    <location>
        <begin position="37"/>
        <end position="95"/>
    </location>
</feature>
<dbReference type="CDD" id="cd11304">
    <property type="entry name" value="Cadherin_repeat"/>
    <property type="match status" value="37"/>
</dbReference>
<dbReference type="Pfam" id="PF00028">
    <property type="entry name" value="Cadherin"/>
    <property type="match status" value="31"/>
</dbReference>
<feature type="domain" description="Cadherin" evidence="14">
    <location>
        <begin position="733"/>
        <end position="825"/>
    </location>
</feature>
<dbReference type="FunFam" id="2.60.40.60:FF:000007">
    <property type="entry name" value="Protocadherin alpha 2"/>
    <property type="match status" value="3"/>
</dbReference>
<dbReference type="FunFam" id="2.60.40.60:FF:000001">
    <property type="entry name" value="Protocadherin alpha 2"/>
    <property type="match status" value="7"/>
</dbReference>